<proteinExistence type="predicted"/>
<dbReference type="EC" id="2.1.2.9" evidence="3"/>
<evidence type="ECO:0000313" key="3">
    <source>
        <dbReference type="EMBL" id="MFI6502835.1"/>
    </source>
</evidence>
<evidence type="ECO:0000313" key="4">
    <source>
        <dbReference type="Proteomes" id="UP001612741"/>
    </source>
</evidence>
<dbReference type="Gene3D" id="3.40.50.12230">
    <property type="match status" value="1"/>
</dbReference>
<dbReference type="InterPro" id="IPR005793">
    <property type="entry name" value="Formyl_trans_C"/>
</dbReference>
<dbReference type="Pfam" id="PF00551">
    <property type="entry name" value="Formyl_trans_N"/>
    <property type="match status" value="1"/>
</dbReference>
<comment type="caution">
    <text evidence="3">The sequence shown here is derived from an EMBL/GenBank/DDBJ whole genome shotgun (WGS) entry which is preliminary data.</text>
</comment>
<feature type="domain" description="Formyl transferase C-terminal" evidence="2">
    <location>
        <begin position="204"/>
        <end position="305"/>
    </location>
</feature>
<evidence type="ECO:0000259" key="1">
    <source>
        <dbReference type="Pfam" id="PF00551"/>
    </source>
</evidence>
<dbReference type="InterPro" id="IPR002376">
    <property type="entry name" value="Formyl_transf_N"/>
</dbReference>
<dbReference type="SUPFAM" id="SSF50486">
    <property type="entry name" value="FMT C-terminal domain-like"/>
    <property type="match status" value="1"/>
</dbReference>
<keyword evidence="4" id="KW-1185">Reference proteome</keyword>
<protein>
    <submittedName>
        <fullName evidence="3">Methionyl-tRNA formyltransferase</fullName>
        <ecNumber evidence="3">2.1.2.9</ecNumber>
    </submittedName>
</protein>
<evidence type="ECO:0000259" key="2">
    <source>
        <dbReference type="Pfam" id="PF02911"/>
    </source>
</evidence>
<dbReference type="SUPFAM" id="SSF53328">
    <property type="entry name" value="Formyltransferase"/>
    <property type="match status" value="1"/>
</dbReference>
<organism evidence="3 4">
    <name type="scientific">Nonomuraea typhae</name>
    <dbReference type="NCBI Taxonomy" id="2603600"/>
    <lineage>
        <taxon>Bacteria</taxon>
        <taxon>Bacillati</taxon>
        <taxon>Actinomycetota</taxon>
        <taxon>Actinomycetes</taxon>
        <taxon>Streptosporangiales</taxon>
        <taxon>Streptosporangiaceae</taxon>
        <taxon>Nonomuraea</taxon>
    </lineage>
</organism>
<name>A0ABW7Z4Q9_9ACTN</name>
<dbReference type="RefSeq" id="WP_397088396.1">
    <property type="nucleotide sequence ID" value="NZ_JBITGY010000010.1"/>
</dbReference>
<dbReference type="PANTHER" id="PTHR11138">
    <property type="entry name" value="METHIONYL-TRNA FORMYLTRANSFERASE"/>
    <property type="match status" value="1"/>
</dbReference>
<dbReference type="Pfam" id="PF02911">
    <property type="entry name" value="Formyl_trans_C"/>
    <property type="match status" value="1"/>
</dbReference>
<reference evidence="3 4" key="1">
    <citation type="submission" date="2024-10" db="EMBL/GenBank/DDBJ databases">
        <title>The Natural Products Discovery Center: Release of the First 8490 Sequenced Strains for Exploring Actinobacteria Biosynthetic Diversity.</title>
        <authorList>
            <person name="Kalkreuter E."/>
            <person name="Kautsar S.A."/>
            <person name="Yang D."/>
            <person name="Bader C.D."/>
            <person name="Teijaro C.N."/>
            <person name="Fluegel L."/>
            <person name="Davis C.M."/>
            <person name="Simpson J.R."/>
            <person name="Lauterbach L."/>
            <person name="Steele A.D."/>
            <person name="Gui C."/>
            <person name="Meng S."/>
            <person name="Li G."/>
            <person name="Viehrig K."/>
            <person name="Ye F."/>
            <person name="Su P."/>
            <person name="Kiefer A.F."/>
            <person name="Nichols A."/>
            <person name="Cepeda A.J."/>
            <person name="Yan W."/>
            <person name="Fan B."/>
            <person name="Jiang Y."/>
            <person name="Adhikari A."/>
            <person name="Zheng C.-J."/>
            <person name="Schuster L."/>
            <person name="Cowan T.M."/>
            <person name="Smanski M.J."/>
            <person name="Chevrette M.G."/>
            <person name="De Carvalho L.P.S."/>
            <person name="Shen B."/>
        </authorList>
    </citation>
    <scope>NUCLEOTIDE SEQUENCE [LARGE SCALE GENOMIC DNA]</scope>
    <source>
        <strain evidence="3 4">NPDC050545</strain>
    </source>
</reference>
<sequence length="317" mass="35413">MRLVFMGYQTWGHRVLDALLTAGHEIPLVITHPTSDHAYETIWNDSVAGLAAGHGIPVLERRYANDEEVAELLRELGPDLLVSSDWRTWVAPRIYGLAKHGAINIHDALLPRYGGFAPLNWALINGEREVGVTVHFMNESFDLGDIVLQRRVPVEDGDTVTDLFHKTVELFAPMTLEAIELIDSGRTDWTKQDPAKATFFHKRSAEDSRIFWTWPAEDIVNLVRAQADPYPNAFAHFGDERIRVLSASVSKLRLGGTPGRVFRPEGDGVAVVCGPAARSGAEHGVVLKRIRTDDDREHRAVDFFRAMGGYLTSHPHR</sequence>
<dbReference type="GO" id="GO:0004479">
    <property type="term" value="F:methionyl-tRNA formyltransferase activity"/>
    <property type="evidence" value="ECO:0007669"/>
    <property type="project" value="UniProtKB-EC"/>
</dbReference>
<gene>
    <name evidence="3" type="ORF">ACIBG2_36035</name>
</gene>
<accession>A0ABW7Z4Q9</accession>
<dbReference type="InterPro" id="IPR011034">
    <property type="entry name" value="Formyl_transferase-like_C_sf"/>
</dbReference>
<dbReference type="Proteomes" id="UP001612741">
    <property type="component" value="Unassembled WGS sequence"/>
</dbReference>
<dbReference type="InterPro" id="IPR036477">
    <property type="entry name" value="Formyl_transf_N_sf"/>
</dbReference>
<dbReference type="EMBL" id="JBITGY010000010">
    <property type="protein sequence ID" value="MFI6502835.1"/>
    <property type="molecule type" value="Genomic_DNA"/>
</dbReference>
<dbReference type="PANTHER" id="PTHR11138:SF5">
    <property type="entry name" value="METHIONYL-TRNA FORMYLTRANSFERASE, MITOCHONDRIAL"/>
    <property type="match status" value="1"/>
</dbReference>
<keyword evidence="3" id="KW-0808">Transferase</keyword>
<dbReference type="CDD" id="cd08369">
    <property type="entry name" value="FMT_core"/>
    <property type="match status" value="1"/>
</dbReference>
<feature type="domain" description="Formyl transferase N-terminal" evidence="1">
    <location>
        <begin position="1"/>
        <end position="169"/>
    </location>
</feature>